<evidence type="ECO:0000313" key="2">
    <source>
        <dbReference type="EMBL" id="SHF27103.1"/>
    </source>
</evidence>
<proteinExistence type="predicted"/>
<dbReference type="Gene3D" id="2.40.10.220">
    <property type="entry name" value="predicted glycosyltransferase like domains"/>
    <property type="match status" value="1"/>
</dbReference>
<dbReference type="Proteomes" id="UP000184423">
    <property type="component" value="Unassembled WGS sequence"/>
</dbReference>
<gene>
    <name evidence="2" type="ORF">SAMN02746091_02139</name>
</gene>
<dbReference type="GO" id="GO:0035438">
    <property type="term" value="F:cyclic-di-GMP binding"/>
    <property type="evidence" value="ECO:0007669"/>
    <property type="project" value="InterPro"/>
</dbReference>
<evidence type="ECO:0000313" key="3">
    <source>
        <dbReference type="Proteomes" id="UP000184423"/>
    </source>
</evidence>
<keyword evidence="3" id="KW-1185">Reference proteome</keyword>
<name>A0A1M5A9X9_9CLOT</name>
<evidence type="ECO:0000259" key="1">
    <source>
        <dbReference type="Pfam" id="PF07238"/>
    </source>
</evidence>
<feature type="domain" description="PilZ" evidence="1">
    <location>
        <begin position="4"/>
        <end position="111"/>
    </location>
</feature>
<organism evidence="2 3">
    <name type="scientific">Caloramator proteoclasticus DSM 10124</name>
    <dbReference type="NCBI Taxonomy" id="1121262"/>
    <lineage>
        <taxon>Bacteria</taxon>
        <taxon>Bacillati</taxon>
        <taxon>Bacillota</taxon>
        <taxon>Clostridia</taxon>
        <taxon>Eubacteriales</taxon>
        <taxon>Clostridiaceae</taxon>
        <taxon>Caloramator</taxon>
    </lineage>
</organism>
<dbReference type="EMBL" id="FQVG01000049">
    <property type="protein sequence ID" value="SHF27103.1"/>
    <property type="molecule type" value="Genomic_DNA"/>
</dbReference>
<dbReference type="Pfam" id="PF07238">
    <property type="entry name" value="PilZ"/>
    <property type="match status" value="1"/>
</dbReference>
<accession>A0A1M5A9X9</accession>
<sequence length="119" mass="14179">MGEERRKYKRARLECEILYPSVIYNNEKRTFRDNCKLYTVDISEAGIALKSNFFIPKDAFVSFFLRIDDYLPFKALVKVRWNKNSNGYFYCGGEFIALNLEDIHKIRTYILKQDNKTEV</sequence>
<dbReference type="AlphaFoldDB" id="A0A1M5A9X9"/>
<reference evidence="3" key="1">
    <citation type="submission" date="2016-11" db="EMBL/GenBank/DDBJ databases">
        <authorList>
            <person name="Varghese N."/>
            <person name="Submissions S."/>
        </authorList>
    </citation>
    <scope>NUCLEOTIDE SEQUENCE [LARGE SCALE GENOMIC DNA]</scope>
    <source>
        <strain evidence="3">DSM 10124</strain>
    </source>
</reference>
<protein>
    <submittedName>
        <fullName evidence="2">PilZ domain-containing protein</fullName>
    </submittedName>
</protein>
<dbReference type="InterPro" id="IPR009875">
    <property type="entry name" value="PilZ_domain"/>
</dbReference>
<dbReference type="RefSeq" id="WP_027309409.1">
    <property type="nucleotide sequence ID" value="NZ_FQVG01000049.1"/>
</dbReference>